<sequence length="353" mass="40418">MKPTILITFDSLKRATSGLFFFERSLGGELLKQGNNRFNIWGYLHPKAIYAFKGLKNGITKLLLHKAFFPAYNKFDLVHFTNQYCKLNPRRVNAKKILTIHDMNPVHEKNRSPRRYKKYIDRLGGYIAACDRIVTISEFVANDVKQYYPEAAEKIRVIYNGADKLIVPQGHQPAYKPARKFLFTIGSISAKKNFHVLPALLEHNDYELIIAGKITAYQERVLEEAAKYNCANRVIFTGLISDADKAWYYENCEAFIFPSIAEGFGLPVIEAMHFGKPVFLSTHTSLPEIGGEAAWYFANFEPKHMQDTFLKGMLEYQAVDLKTAIMTRAAKFDWAKTAGQYLDLYEECLSSNF</sequence>
<evidence type="ECO:0000313" key="5">
    <source>
        <dbReference type="Proteomes" id="UP001500742"/>
    </source>
</evidence>
<dbReference type="RefSeq" id="WP_259097447.1">
    <property type="nucleotide sequence ID" value="NZ_BAAAZC010000020.1"/>
</dbReference>
<reference evidence="5" key="1">
    <citation type="journal article" date="2019" name="Int. J. Syst. Evol. Microbiol.">
        <title>The Global Catalogue of Microorganisms (GCM) 10K type strain sequencing project: providing services to taxonomists for standard genome sequencing and annotation.</title>
        <authorList>
            <consortium name="The Broad Institute Genomics Platform"/>
            <consortium name="The Broad Institute Genome Sequencing Center for Infectious Disease"/>
            <person name="Wu L."/>
            <person name="Ma J."/>
        </authorList>
    </citation>
    <scope>NUCLEOTIDE SEQUENCE [LARGE SCALE GENOMIC DNA]</scope>
    <source>
        <strain evidence="5">JCM 16601</strain>
    </source>
</reference>
<dbReference type="Gene3D" id="3.40.50.2000">
    <property type="entry name" value="Glycogen Phosphorylase B"/>
    <property type="match status" value="2"/>
</dbReference>
<dbReference type="EMBL" id="BAAAZC010000020">
    <property type="protein sequence ID" value="GAA3977144.1"/>
    <property type="molecule type" value="Genomic_DNA"/>
</dbReference>
<accession>A0ABP7Q6M0</accession>
<dbReference type="InterPro" id="IPR001296">
    <property type="entry name" value="Glyco_trans_1"/>
</dbReference>
<dbReference type="InterPro" id="IPR028098">
    <property type="entry name" value="Glyco_trans_4-like_N"/>
</dbReference>
<dbReference type="Pfam" id="PF00534">
    <property type="entry name" value="Glycos_transf_1"/>
    <property type="match status" value="1"/>
</dbReference>
<dbReference type="Pfam" id="PF13439">
    <property type="entry name" value="Glyco_transf_4"/>
    <property type="match status" value="1"/>
</dbReference>
<feature type="domain" description="Glycosyltransferase subfamily 4-like N-terminal" evidence="3">
    <location>
        <begin position="72"/>
        <end position="163"/>
    </location>
</feature>
<dbReference type="Proteomes" id="UP001500742">
    <property type="component" value="Unassembled WGS sequence"/>
</dbReference>
<dbReference type="SUPFAM" id="SSF53756">
    <property type="entry name" value="UDP-Glycosyltransferase/glycogen phosphorylase"/>
    <property type="match status" value="1"/>
</dbReference>
<gene>
    <name evidence="4" type="ORF">GCM10022210_29930</name>
</gene>
<feature type="domain" description="Glycosyl transferase family 1" evidence="2">
    <location>
        <begin position="178"/>
        <end position="294"/>
    </location>
</feature>
<comment type="caution">
    <text evidence="4">The sequence shown here is derived from an EMBL/GenBank/DDBJ whole genome shotgun (WGS) entry which is preliminary data.</text>
</comment>
<proteinExistence type="predicted"/>
<keyword evidence="5" id="KW-1185">Reference proteome</keyword>
<keyword evidence="1" id="KW-0808">Transferase</keyword>
<name>A0ABP7Q6M0_9SPHI</name>
<evidence type="ECO:0000256" key="1">
    <source>
        <dbReference type="ARBA" id="ARBA00022679"/>
    </source>
</evidence>
<protein>
    <submittedName>
        <fullName evidence="4">Glycosyltransferase family 1 protein</fullName>
    </submittedName>
</protein>
<dbReference type="CDD" id="cd03809">
    <property type="entry name" value="GT4_MtfB-like"/>
    <property type="match status" value="1"/>
</dbReference>
<dbReference type="PANTHER" id="PTHR46401">
    <property type="entry name" value="GLYCOSYLTRANSFERASE WBBK-RELATED"/>
    <property type="match status" value="1"/>
</dbReference>
<dbReference type="PANTHER" id="PTHR46401:SF2">
    <property type="entry name" value="GLYCOSYLTRANSFERASE WBBK-RELATED"/>
    <property type="match status" value="1"/>
</dbReference>
<organism evidence="4 5">
    <name type="scientific">Mucilaginibacter dorajii</name>
    <dbReference type="NCBI Taxonomy" id="692994"/>
    <lineage>
        <taxon>Bacteria</taxon>
        <taxon>Pseudomonadati</taxon>
        <taxon>Bacteroidota</taxon>
        <taxon>Sphingobacteriia</taxon>
        <taxon>Sphingobacteriales</taxon>
        <taxon>Sphingobacteriaceae</taxon>
        <taxon>Mucilaginibacter</taxon>
    </lineage>
</organism>
<evidence type="ECO:0000259" key="2">
    <source>
        <dbReference type="Pfam" id="PF00534"/>
    </source>
</evidence>
<evidence type="ECO:0000313" key="4">
    <source>
        <dbReference type="EMBL" id="GAA3977144.1"/>
    </source>
</evidence>
<evidence type="ECO:0000259" key="3">
    <source>
        <dbReference type="Pfam" id="PF13439"/>
    </source>
</evidence>